<reference evidence="4 5" key="1">
    <citation type="journal article" date="2016" name="Nat. Biotechnol.">
        <title>Measurement of bacterial replication rates in microbial communities.</title>
        <authorList>
            <person name="Brown C.T."/>
            <person name="Olm M.R."/>
            <person name="Thomas B.C."/>
            <person name="Banfield J.F."/>
        </authorList>
    </citation>
    <scope>NUCLEOTIDE SEQUENCE [LARGE SCALE GENOMIC DNA]</scope>
    <source>
        <strain evidence="4">45_41</strain>
    </source>
</reference>
<dbReference type="InterPro" id="IPR004441">
    <property type="entry name" value="rRNA_MeTrfase_TrmH"/>
</dbReference>
<dbReference type="GO" id="GO:0006396">
    <property type="term" value="P:RNA processing"/>
    <property type="evidence" value="ECO:0007669"/>
    <property type="project" value="InterPro"/>
</dbReference>
<evidence type="ECO:0000256" key="1">
    <source>
        <dbReference type="ARBA" id="ARBA00022603"/>
    </source>
</evidence>
<dbReference type="InterPro" id="IPR001537">
    <property type="entry name" value="SpoU_MeTrfase"/>
</dbReference>
<dbReference type="InterPro" id="IPR029028">
    <property type="entry name" value="Alpha/beta_knot_MTases"/>
</dbReference>
<comment type="caution">
    <text evidence="4">The sequence shown here is derived from an EMBL/GenBank/DDBJ whole genome shotgun (WGS) entry which is preliminary data.</text>
</comment>
<dbReference type="CDD" id="cd18097">
    <property type="entry name" value="SpoU-like"/>
    <property type="match status" value="1"/>
</dbReference>
<dbReference type="Proteomes" id="UP000186549">
    <property type="component" value="Unassembled WGS sequence"/>
</dbReference>
<accession>A0A1Q6HQ53</accession>
<feature type="domain" description="tRNA/rRNA methyltransferase SpoU type" evidence="3">
    <location>
        <begin position="25"/>
        <end position="167"/>
    </location>
</feature>
<organism evidence="4 5">
    <name type="scientific">Bacteroides uniformis</name>
    <dbReference type="NCBI Taxonomy" id="820"/>
    <lineage>
        <taxon>Bacteria</taxon>
        <taxon>Pseudomonadati</taxon>
        <taxon>Bacteroidota</taxon>
        <taxon>Bacteroidia</taxon>
        <taxon>Bacteroidales</taxon>
        <taxon>Bacteroidaceae</taxon>
        <taxon>Bacteroides</taxon>
    </lineage>
</organism>
<dbReference type="GO" id="GO:0008173">
    <property type="term" value="F:RNA methyltransferase activity"/>
    <property type="evidence" value="ECO:0007669"/>
    <property type="project" value="InterPro"/>
</dbReference>
<dbReference type="PANTHER" id="PTHR46429:SF1">
    <property type="entry name" value="23S RRNA (GUANOSINE-2'-O-)-METHYLTRANSFERASE RLMB"/>
    <property type="match status" value="1"/>
</dbReference>
<keyword evidence="2 4" id="KW-0808">Transferase</keyword>
<keyword evidence="1 4" id="KW-0489">Methyltransferase</keyword>
<protein>
    <submittedName>
        <fullName evidence="4">RNA methyltransferase</fullName>
    </submittedName>
</protein>
<dbReference type="EMBL" id="MNQU01000333">
    <property type="protein sequence ID" value="OKZ28778.1"/>
    <property type="molecule type" value="Genomic_DNA"/>
</dbReference>
<dbReference type="GO" id="GO:0003723">
    <property type="term" value="F:RNA binding"/>
    <property type="evidence" value="ECO:0007669"/>
    <property type="project" value="InterPro"/>
</dbReference>
<sequence length="175" mass="19573">MKKKTIWDLNRVSVDEYRWSRKIPLTVVLDNVRSLNNIGSIFRTSDAFAVERILLCGITATPPSPEIHKTALGAEDSVQWVYFEHTADAVNMLKDEGYTVCALEQVEGSVSLERFEADATRKYAFIAGNEVDGVDQSVVNLCDVSLEIPQVGTKHSLNVAVSTAITIWHFFLKLR</sequence>
<evidence type="ECO:0000259" key="3">
    <source>
        <dbReference type="Pfam" id="PF00588"/>
    </source>
</evidence>
<evidence type="ECO:0000313" key="4">
    <source>
        <dbReference type="EMBL" id="OKZ28778.1"/>
    </source>
</evidence>
<gene>
    <name evidence="4" type="ORF">BHV79_18055</name>
</gene>
<name>A0A1Q6HQ53_BACUN</name>
<dbReference type="AlphaFoldDB" id="A0A1Q6HQ53"/>
<dbReference type="GO" id="GO:0032259">
    <property type="term" value="P:methylation"/>
    <property type="evidence" value="ECO:0007669"/>
    <property type="project" value="UniProtKB-KW"/>
</dbReference>
<evidence type="ECO:0000256" key="2">
    <source>
        <dbReference type="ARBA" id="ARBA00022679"/>
    </source>
</evidence>
<dbReference type="GO" id="GO:0005829">
    <property type="term" value="C:cytosol"/>
    <property type="evidence" value="ECO:0007669"/>
    <property type="project" value="TreeGrafter"/>
</dbReference>
<evidence type="ECO:0000313" key="5">
    <source>
        <dbReference type="Proteomes" id="UP000186549"/>
    </source>
</evidence>
<dbReference type="InterPro" id="IPR029026">
    <property type="entry name" value="tRNA_m1G_MTases_N"/>
</dbReference>
<dbReference type="SUPFAM" id="SSF75217">
    <property type="entry name" value="alpha/beta knot"/>
    <property type="match status" value="1"/>
</dbReference>
<proteinExistence type="predicted"/>
<dbReference type="Pfam" id="PF00588">
    <property type="entry name" value="SpoU_methylase"/>
    <property type="match status" value="1"/>
</dbReference>
<dbReference type="Gene3D" id="3.40.1280.10">
    <property type="match status" value="1"/>
</dbReference>
<dbReference type="PANTHER" id="PTHR46429">
    <property type="entry name" value="23S RRNA (GUANOSINE-2'-O-)-METHYLTRANSFERASE RLMB"/>
    <property type="match status" value="1"/>
</dbReference>